<sequence>MARVDAAYLIQKKSSGNKITLSIVYDFSTAQAADQAGIDILLVNDDVNMLLYGESHVTSTTVEQMVYHARAVSRAADRAQVVLDLPASMLQMERGDFLRRLETVFAETGVQAVKIEGGAEAVSLIREASALGIPVMGHIGLNPKRLSDLVHCTAQGKTREQAAELLKVAREVEKAGVYAVLLDAVTEETAACITEELSIPTIGIGSGRKCDGVGLVSFDLLGITPGRVPKFVKKYCHAREEFVEAFKCFVRDVREGRYPGPEHVYRARERIICHKLKE</sequence>
<reference evidence="9 10" key="1">
    <citation type="submission" date="2019-10" db="EMBL/GenBank/DDBJ databases">
        <title>Comparative genomics of sulfur disproportionating microorganisms.</title>
        <authorList>
            <person name="Ward L.M."/>
            <person name="Bertran E."/>
            <person name="Johnston D."/>
        </authorList>
    </citation>
    <scope>NUCLEOTIDE SEQUENCE [LARGE SCALE GENOMIC DNA]</scope>
    <source>
        <strain evidence="9 10">DSM 14055</strain>
    </source>
</reference>
<evidence type="ECO:0000256" key="1">
    <source>
        <dbReference type="ARBA" id="ARBA00008676"/>
    </source>
</evidence>
<dbReference type="InterPro" id="IPR040442">
    <property type="entry name" value="Pyrv_kinase-like_dom_sf"/>
</dbReference>
<evidence type="ECO:0000313" key="9">
    <source>
        <dbReference type="EMBL" id="MQL51641.1"/>
    </source>
</evidence>
<feature type="binding site" evidence="8">
    <location>
        <position position="45"/>
    </location>
    <ligand>
        <name>Mg(2+)</name>
        <dbReference type="ChEBI" id="CHEBI:18420"/>
    </ligand>
</feature>
<accession>A0A6N7IP14</accession>
<protein>
    <recommendedName>
        <fullName evidence="3 6">3-methyl-2-oxobutanoate hydroxymethyltransferase</fullName>
        <ecNumber evidence="3 6">2.1.2.11</ecNumber>
    </recommendedName>
</protein>
<proteinExistence type="inferred from homology"/>
<dbReference type="SUPFAM" id="SSF51621">
    <property type="entry name" value="Phosphoenolpyruvate/pyruvate domain"/>
    <property type="match status" value="1"/>
</dbReference>
<dbReference type="GO" id="GO:0003864">
    <property type="term" value="F:3-methyl-2-oxobutanoate hydroxymethyltransferase activity"/>
    <property type="evidence" value="ECO:0007669"/>
    <property type="project" value="UniProtKB-UniRule"/>
</dbReference>
<dbReference type="InterPro" id="IPR015813">
    <property type="entry name" value="Pyrv/PenolPyrv_kinase-like_dom"/>
</dbReference>
<comment type="caution">
    <text evidence="9">The sequence shown here is derived from an EMBL/GenBank/DDBJ whole genome shotgun (WGS) entry which is preliminary data.</text>
</comment>
<evidence type="ECO:0000256" key="7">
    <source>
        <dbReference type="PIRSR" id="PIRSR000388-1"/>
    </source>
</evidence>
<dbReference type="PIRSF" id="PIRSF000388">
    <property type="entry name" value="Pantoate_hydroxy_MeTrfase"/>
    <property type="match status" value="1"/>
</dbReference>
<dbReference type="EC" id="2.1.2.11" evidence="3 6"/>
<dbReference type="NCBIfam" id="TIGR00222">
    <property type="entry name" value="panB"/>
    <property type="match status" value="1"/>
</dbReference>
<evidence type="ECO:0000256" key="3">
    <source>
        <dbReference type="ARBA" id="ARBA00012618"/>
    </source>
</evidence>
<dbReference type="GO" id="GO:0000287">
    <property type="term" value="F:magnesium ion binding"/>
    <property type="evidence" value="ECO:0007669"/>
    <property type="project" value="TreeGrafter"/>
</dbReference>
<dbReference type="Gene3D" id="3.20.20.60">
    <property type="entry name" value="Phosphoenolpyruvate-binding domains"/>
    <property type="match status" value="1"/>
</dbReference>
<dbReference type="RefSeq" id="WP_152945577.1">
    <property type="nucleotide sequence ID" value="NZ_WHYR01000010.1"/>
</dbReference>
<dbReference type="InterPro" id="IPR003700">
    <property type="entry name" value="Pantoate_hydroxy_MeTrfase"/>
</dbReference>
<feature type="active site" description="Proton acceptor" evidence="7">
    <location>
        <position position="183"/>
    </location>
</feature>
<feature type="binding site" evidence="8">
    <location>
        <position position="84"/>
    </location>
    <ligand>
        <name>Mg(2+)</name>
        <dbReference type="ChEBI" id="CHEBI:18420"/>
    </ligand>
</feature>
<dbReference type="AlphaFoldDB" id="A0A6N7IP14"/>
<dbReference type="EMBL" id="WHYR01000010">
    <property type="protein sequence ID" value="MQL51641.1"/>
    <property type="molecule type" value="Genomic_DNA"/>
</dbReference>
<comment type="similarity">
    <text evidence="1">Belongs to the PanB family.</text>
</comment>
<dbReference type="PANTHER" id="PTHR20881">
    <property type="entry name" value="3-METHYL-2-OXOBUTANOATE HYDROXYMETHYLTRANSFERASE"/>
    <property type="match status" value="1"/>
</dbReference>
<keyword evidence="5 9" id="KW-0808">Transferase</keyword>
<name>A0A6N7IP14_9FIRM</name>
<keyword evidence="9" id="KW-0489">Methyltransferase</keyword>
<keyword evidence="8" id="KW-0460">Magnesium</keyword>
<keyword evidence="10" id="KW-1185">Reference proteome</keyword>
<evidence type="ECO:0000256" key="8">
    <source>
        <dbReference type="PIRSR" id="PIRSR000388-3"/>
    </source>
</evidence>
<comment type="subunit">
    <text evidence="2">Homodecamer; pentamer of dimers.</text>
</comment>
<feature type="binding site" evidence="8">
    <location>
        <position position="116"/>
    </location>
    <ligand>
        <name>Mg(2+)</name>
        <dbReference type="ChEBI" id="CHEBI:18420"/>
    </ligand>
</feature>
<organism evidence="9 10">
    <name type="scientific">Desulfofundulus thermobenzoicus</name>
    <dbReference type="NCBI Taxonomy" id="29376"/>
    <lineage>
        <taxon>Bacteria</taxon>
        <taxon>Bacillati</taxon>
        <taxon>Bacillota</taxon>
        <taxon>Clostridia</taxon>
        <taxon>Eubacteriales</taxon>
        <taxon>Peptococcaceae</taxon>
        <taxon>Desulfofundulus</taxon>
    </lineage>
</organism>
<dbReference type="PANTHER" id="PTHR20881:SF0">
    <property type="entry name" value="3-METHYL-2-OXOBUTANOATE HYDROXYMETHYLTRANSFERASE"/>
    <property type="match status" value="1"/>
</dbReference>
<keyword evidence="8" id="KW-0479">Metal-binding</keyword>
<evidence type="ECO:0000256" key="5">
    <source>
        <dbReference type="ARBA" id="ARBA00022679"/>
    </source>
</evidence>
<evidence type="ECO:0000313" key="10">
    <source>
        <dbReference type="Proteomes" id="UP000441717"/>
    </source>
</evidence>
<evidence type="ECO:0000256" key="2">
    <source>
        <dbReference type="ARBA" id="ARBA00011424"/>
    </source>
</evidence>
<dbReference type="GO" id="GO:0015940">
    <property type="term" value="P:pantothenate biosynthetic process"/>
    <property type="evidence" value="ECO:0007669"/>
    <property type="project" value="UniProtKB-UniRule"/>
</dbReference>
<dbReference type="Pfam" id="PF02548">
    <property type="entry name" value="Pantoate_transf"/>
    <property type="match status" value="1"/>
</dbReference>
<comment type="cofactor">
    <cofactor evidence="8">
        <name>Mg(2+)</name>
        <dbReference type="ChEBI" id="CHEBI:18420"/>
    </cofactor>
    <text evidence="8">Binds 1 Mg(2+) ion per subunit.</text>
</comment>
<evidence type="ECO:0000256" key="4">
    <source>
        <dbReference type="ARBA" id="ARBA00022655"/>
    </source>
</evidence>
<gene>
    <name evidence="9" type="primary">panB</name>
    <name evidence="9" type="ORF">GFC01_05070</name>
</gene>
<evidence type="ECO:0000256" key="6">
    <source>
        <dbReference type="NCBIfam" id="TIGR00222"/>
    </source>
</evidence>
<keyword evidence="4" id="KW-0566">Pantothenate biosynthesis</keyword>
<dbReference type="OrthoDB" id="9781789at2"/>
<dbReference type="GO" id="GO:0032259">
    <property type="term" value="P:methylation"/>
    <property type="evidence" value="ECO:0007669"/>
    <property type="project" value="UniProtKB-KW"/>
</dbReference>
<dbReference type="GO" id="GO:0008168">
    <property type="term" value="F:methyltransferase activity"/>
    <property type="evidence" value="ECO:0007669"/>
    <property type="project" value="UniProtKB-KW"/>
</dbReference>
<dbReference type="Proteomes" id="UP000441717">
    <property type="component" value="Unassembled WGS sequence"/>
</dbReference>